<dbReference type="Gene3D" id="3.10.129.140">
    <property type="entry name" value="Helicobacter TNF-alpha-Inducing protein"/>
    <property type="match status" value="1"/>
</dbReference>
<evidence type="ECO:0000313" key="3">
    <source>
        <dbReference type="Proteomes" id="UP000256424"/>
    </source>
</evidence>
<dbReference type="OrthoDB" id="5328755at2"/>
<dbReference type="EMBL" id="NXLW01000004">
    <property type="protein sequence ID" value="RDU72954.1"/>
    <property type="molecule type" value="Genomic_DNA"/>
</dbReference>
<dbReference type="PROSITE" id="PS51257">
    <property type="entry name" value="PROKAR_LIPOPROTEIN"/>
    <property type="match status" value="1"/>
</dbReference>
<reference evidence="2 3" key="1">
    <citation type="submission" date="2018-04" db="EMBL/GenBank/DDBJ databases">
        <title>Novel Campyloabacter and Helicobacter Species and Strains.</title>
        <authorList>
            <person name="Mannion A.J."/>
            <person name="Shen Z."/>
            <person name="Fox J.G."/>
        </authorList>
    </citation>
    <scope>NUCLEOTIDE SEQUENCE [LARGE SCALE GENOMIC DNA]</scope>
    <source>
        <strain evidence="2 3">MIT 97-5075</strain>
    </source>
</reference>
<name>A0A3D8J7U5_9HELI</name>
<dbReference type="AlphaFoldDB" id="A0A3D8J7U5"/>
<keyword evidence="3" id="KW-1185">Reference proteome</keyword>
<proteinExistence type="predicted"/>
<organism evidence="2 3">
    <name type="scientific">Helicobacter aurati</name>
    <dbReference type="NCBI Taxonomy" id="137778"/>
    <lineage>
        <taxon>Bacteria</taxon>
        <taxon>Pseudomonadati</taxon>
        <taxon>Campylobacterota</taxon>
        <taxon>Epsilonproteobacteria</taxon>
        <taxon>Campylobacterales</taxon>
        <taxon>Helicobacteraceae</taxon>
        <taxon>Helicobacter</taxon>
    </lineage>
</organism>
<accession>A0A3D8J7U5</accession>
<comment type="caution">
    <text evidence="2">The sequence shown here is derived from an EMBL/GenBank/DDBJ whole genome shotgun (WGS) entry which is preliminary data.</text>
</comment>
<sequence>MNKAAFAAILGVFLLSCGDKSQSVTSNSDEPKWVNSIAAGKEKANAMVVAVGSAKFLDGNIDYATNQATMNARIQIAQTVSVKVEQAIKDLAQSDGMKISENNLQAAKQKVELNLQQTQMVERWIDRKSNPQIIYVLVAMDKEAYEKALKGGEQVLNINADQARRLSHTVEELLQ</sequence>
<dbReference type="Pfam" id="PF02169">
    <property type="entry name" value="LPP20"/>
    <property type="match status" value="1"/>
</dbReference>
<gene>
    <name evidence="2" type="ORF">CQA66_02935</name>
</gene>
<dbReference type="InterPro" id="IPR024952">
    <property type="entry name" value="LPP20-like_dom"/>
</dbReference>
<protein>
    <recommendedName>
        <fullName evidence="1">Lipoprotein LPP20-like domain-containing protein</fullName>
    </recommendedName>
</protein>
<evidence type="ECO:0000259" key="1">
    <source>
        <dbReference type="Pfam" id="PF02169"/>
    </source>
</evidence>
<feature type="domain" description="Lipoprotein LPP20-like" evidence="1">
    <location>
        <begin position="31"/>
        <end position="140"/>
    </location>
</feature>
<evidence type="ECO:0000313" key="2">
    <source>
        <dbReference type="EMBL" id="RDU72954.1"/>
    </source>
</evidence>
<dbReference type="Proteomes" id="UP000256424">
    <property type="component" value="Unassembled WGS sequence"/>
</dbReference>